<organism evidence="5 6">
    <name type="scientific">Chlorogloeopsis fritschii PCC 6912</name>
    <dbReference type="NCBI Taxonomy" id="211165"/>
    <lineage>
        <taxon>Bacteria</taxon>
        <taxon>Bacillati</taxon>
        <taxon>Cyanobacteriota</taxon>
        <taxon>Cyanophyceae</taxon>
        <taxon>Nostocales</taxon>
        <taxon>Chlorogloeopsidaceae</taxon>
        <taxon>Chlorogloeopsis</taxon>
    </lineage>
</organism>
<proteinExistence type="predicted"/>
<evidence type="ECO:0000313" key="5">
    <source>
        <dbReference type="EMBL" id="RUR75923.1"/>
    </source>
</evidence>
<protein>
    <submittedName>
        <fullName evidence="5">AraC family transcriptional regulator</fullName>
    </submittedName>
</protein>
<dbReference type="STRING" id="211165.GCA_000317285_06536"/>
<dbReference type="InterPro" id="IPR053142">
    <property type="entry name" value="PchR_regulatory_protein"/>
</dbReference>
<evidence type="ECO:0000256" key="3">
    <source>
        <dbReference type="ARBA" id="ARBA00023163"/>
    </source>
</evidence>
<evidence type="ECO:0000256" key="1">
    <source>
        <dbReference type="ARBA" id="ARBA00023015"/>
    </source>
</evidence>
<dbReference type="GO" id="GO:0003700">
    <property type="term" value="F:DNA-binding transcription factor activity"/>
    <property type="evidence" value="ECO:0007669"/>
    <property type="project" value="InterPro"/>
</dbReference>
<accession>A0A3S0ZRL2</accession>
<dbReference type="AlphaFoldDB" id="A0A3S0ZRL2"/>
<keyword evidence="3" id="KW-0804">Transcription</keyword>
<dbReference type="OrthoDB" id="7544370at2"/>
<evidence type="ECO:0000256" key="2">
    <source>
        <dbReference type="ARBA" id="ARBA00023125"/>
    </source>
</evidence>
<gene>
    <name evidence="5" type="ORF">PCC6912_44950</name>
</gene>
<dbReference type="PROSITE" id="PS01124">
    <property type="entry name" value="HTH_ARAC_FAMILY_2"/>
    <property type="match status" value="1"/>
</dbReference>
<dbReference type="InterPro" id="IPR009057">
    <property type="entry name" value="Homeodomain-like_sf"/>
</dbReference>
<dbReference type="PRINTS" id="PR00032">
    <property type="entry name" value="HTHARAC"/>
</dbReference>
<dbReference type="Proteomes" id="UP000268857">
    <property type="component" value="Unassembled WGS sequence"/>
</dbReference>
<dbReference type="RefSeq" id="WP_016876768.1">
    <property type="nucleotide sequence ID" value="NZ_AJLN01000152.1"/>
</dbReference>
<comment type="caution">
    <text evidence="5">The sequence shown here is derived from an EMBL/GenBank/DDBJ whole genome shotgun (WGS) entry which is preliminary data.</text>
</comment>
<dbReference type="SMART" id="SM00342">
    <property type="entry name" value="HTH_ARAC"/>
    <property type="match status" value="1"/>
</dbReference>
<dbReference type="SUPFAM" id="SSF46689">
    <property type="entry name" value="Homeodomain-like"/>
    <property type="match status" value="2"/>
</dbReference>
<feature type="domain" description="HTH araC/xylS-type" evidence="4">
    <location>
        <begin position="224"/>
        <end position="322"/>
    </location>
</feature>
<evidence type="ECO:0000259" key="4">
    <source>
        <dbReference type="PROSITE" id="PS01124"/>
    </source>
</evidence>
<dbReference type="InterPro" id="IPR020449">
    <property type="entry name" value="Tscrpt_reg_AraC-type_HTH"/>
</dbReference>
<dbReference type="Gene3D" id="1.10.10.60">
    <property type="entry name" value="Homeodomain-like"/>
    <property type="match status" value="1"/>
</dbReference>
<sequence length="326" mass="36891">MTITLTLKEQDELHEEAEHQSLQNVEKFESISQISRQLGKGCVREIEVYPNLWLSIDDWQYHDDVRCQVPVAEHPLHFNVLLSGKRKSDYGTFGEGYTLISGGGIQPQMTEETEKFQHILGVQILMPPSMLANFFFGEDGEILPQLKMLARDNDWQKLLYLKTTPAIQGVAQQIINCPFSGITKQVYLQGKVLELMALQLAPLIADDKKLPPPRLKSKTITQLHHAREILLSRLENPPSVLELATMVGVSPRTLKRGFPELFGTTVFGYLTDRRMEYAEKLLRQGNITVTEVANQVGYSNPGHFAAAFKRRFCITPRQCLTGNKIA</sequence>
<keyword evidence="1" id="KW-0805">Transcription regulation</keyword>
<keyword evidence="6" id="KW-1185">Reference proteome</keyword>
<name>A0A3S0ZRL2_CHLFR</name>
<reference evidence="5 6" key="1">
    <citation type="journal article" date="2019" name="Genome Biol. Evol.">
        <title>Day and night: Metabolic profiles and evolutionary relationships of six axenic non-marine cyanobacteria.</title>
        <authorList>
            <person name="Will S.E."/>
            <person name="Henke P."/>
            <person name="Boedeker C."/>
            <person name="Huang S."/>
            <person name="Brinkmann H."/>
            <person name="Rohde M."/>
            <person name="Jarek M."/>
            <person name="Friedl T."/>
            <person name="Seufert S."/>
            <person name="Schumacher M."/>
            <person name="Overmann J."/>
            <person name="Neumann-Schaal M."/>
            <person name="Petersen J."/>
        </authorList>
    </citation>
    <scope>NUCLEOTIDE SEQUENCE [LARGE SCALE GENOMIC DNA]</scope>
    <source>
        <strain evidence="5 6">PCC 6912</strain>
    </source>
</reference>
<dbReference type="PANTHER" id="PTHR47893">
    <property type="entry name" value="REGULATORY PROTEIN PCHR"/>
    <property type="match status" value="1"/>
</dbReference>
<evidence type="ECO:0000313" key="6">
    <source>
        <dbReference type="Proteomes" id="UP000268857"/>
    </source>
</evidence>
<dbReference type="InterPro" id="IPR018060">
    <property type="entry name" value="HTH_AraC"/>
</dbReference>
<dbReference type="PANTHER" id="PTHR47893:SF1">
    <property type="entry name" value="REGULATORY PROTEIN PCHR"/>
    <property type="match status" value="1"/>
</dbReference>
<dbReference type="EMBL" id="RSCJ01000022">
    <property type="protein sequence ID" value="RUR75923.1"/>
    <property type="molecule type" value="Genomic_DNA"/>
</dbReference>
<dbReference type="Pfam" id="PF12833">
    <property type="entry name" value="HTH_18"/>
    <property type="match status" value="1"/>
</dbReference>
<keyword evidence="2" id="KW-0238">DNA-binding</keyword>
<dbReference type="GO" id="GO:0043565">
    <property type="term" value="F:sequence-specific DNA binding"/>
    <property type="evidence" value="ECO:0007669"/>
    <property type="project" value="InterPro"/>
</dbReference>